<sequence length="314" mass="35669">MERSWREPVCPEIRAMKLLFLLLIPAAVVAQGPECDSCIRVNATCYNVTYLFDLDADFRKTVVINEMDLLRTDDILYYSFEPNIDDAEYYKVGFVNIAEPTNHGILTASNYSLNLGTFDVDQVNNVIYLGGSDGVYKFDTKAKKFEHFSSHGDTILSLFYKNNVYFVRNSEKEIIVKKGNEFESILLDDKNGDPRNVRPKVTIKKFVITNNNVVVFLSSFGLYVTTATKNADVFRLSQNPFFRGLTMDLDGEVYAWWLDGIYKVVLEDVLADSKVVKVAHVPTIGCMTFDNSNNILLTMDKSLFQMTKTNMTAC</sequence>
<dbReference type="InterPro" id="IPR015943">
    <property type="entry name" value="WD40/YVTN_repeat-like_dom_sf"/>
</dbReference>
<name>A0ABQ7QIY2_PLUXY</name>
<dbReference type="Gene3D" id="2.130.10.10">
    <property type="entry name" value="YVTN repeat-like/Quinoprotein amine dehydrogenase"/>
    <property type="match status" value="1"/>
</dbReference>
<protein>
    <recommendedName>
        <fullName evidence="4">Ommochrome-binding protein-like</fullName>
    </recommendedName>
</protein>
<dbReference type="EMBL" id="JAHIBW010000014">
    <property type="protein sequence ID" value="KAG7305142.1"/>
    <property type="molecule type" value="Genomic_DNA"/>
</dbReference>
<dbReference type="Proteomes" id="UP000823941">
    <property type="component" value="Chromosome 14"/>
</dbReference>
<evidence type="ECO:0000313" key="3">
    <source>
        <dbReference type="Proteomes" id="UP000823941"/>
    </source>
</evidence>
<proteinExistence type="predicted"/>
<evidence type="ECO:0000313" key="2">
    <source>
        <dbReference type="EMBL" id="KAG7305142.1"/>
    </source>
</evidence>
<reference evidence="2 3" key="1">
    <citation type="submission" date="2021-06" db="EMBL/GenBank/DDBJ databases">
        <title>A haploid diamondback moth (Plutella xylostella L.) genome assembly resolves 31 chromosomes and identifies a diamide resistance mutation.</title>
        <authorList>
            <person name="Ward C.M."/>
            <person name="Perry K.D."/>
            <person name="Baker G."/>
            <person name="Powis K."/>
            <person name="Heckel D.G."/>
            <person name="Baxter S.W."/>
        </authorList>
    </citation>
    <scope>NUCLEOTIDE SEQUENCE [LARGE SCALE GENOMIC DNA]</scope>
    <source>
        <strain evidence="2 3">LV</strain>
        <tissue evidence="2">Single pupa</tissue>
    </source>
</reference>
<evidence type="ECO:0000256" key="1">
    <source>
        <dbReference type="SAM" id="SignalP"/>
    </source>
</evidence>
<keyword evidence="1" id="KW-0732">Signal</keyword>
<feature type="chain" id="PRO_5046537946" description="Ommochrome-binding protein-like" evidence="1">
    <location>
        <begin position="31"/>
        <end position="314"/>
    </location>
</feature>
<keyword evidence="3" id="KW-1185">Reference proteome</keyword>
<dbReference type="SUPFAM" id="SSF101898">
    <property type="entry name" value="NHL repeat"/>
    <property type="match status" value="1"/>
</dbReference>
<evidence type="ECO:0008006" key="4">
    <source>
        <dbReference type="Google" id="ProtNLM"/>
    </source>
</evidence>
<feature type="signal peptide" evidence="1">
    <location>
        <begin position="1"/>
        <end position="30"/>
    </location>
</feature>
<comment type="caution">
    <text evidence="2">The sequence shown here is derived from an EMBL/GenBank/DDBJ whole genome shotgun (WGS) entry which is preliminary data.</text>
</comment>
<accession>A0ABQ7QIY2</accession>
<organism evidence="2 3">
    <name type="scientific">Plutella xylostella</name>
    <name type="common">Diamondback moth</name>
    <name type="synonym">Plutella maculipennis</name>
    <dbReference type="NCBI Taxonomy" id="51655"/>
    <lineage>
        <taxon>Eukaryota</taxon>
        <taxon>Metazoa</taxon>
        <taxon>Ecdysozoa</taxon>
        <taxon>Arthropoda</taxon>
        <taxon>Hexapoda</taxon>
        <taxon>Insecta</taxon>
        <taxon>Pterygota</taxon>
        <taxon>Neoptera</taxon>
        <taxon>Endopterygota</taxon>
        <taxon>Lepidoptera</taxon>
        <taxon>Glossata</taxon>
        <taxon>Ditrysia</taxon>
        <taxon>Yponomeutoidea</taxon>
        <taxon>Plutellidae</taxon>
        <taxon>Plutella</taxon>
    </lineage>
</organism>
<gene>
    <name evidence="2" type="ORF">JYU34_010642</name>
</gene>